<accession>A0A0A6PBH8</accession>
<keyword evidence="2" id="KW-1185">Reference proteome</keyword>
<name>A0A0A6PBH8_9GAMM</name>
<dbReference type="InterPro" id="IPR008203">
    <property type="entry name" value="AF2212-like"/>
</dbReference>
<evidence type="ECO:0000313" key="2">
    <source>
        <dbReference type="Proteomes" id="UP000030428"/>
    </source>
</evidence>
<dbReference type="Pfam" id="PF01954">
    <property type="entry name" value="AF2212-like"/>
    <property type="match status" value="1"/>
</dbReference>
<dbReference type="InterPro" id="IPR024069">
    <property type="entry name" value="AF2212-like_dom_sf"/>
</dbReference>
<proteinExistence type="predicted"/>
<reference evidence="1 2" key="1">
    <citation type="journal article" date="2016" name="Front. Microbiol.">
        <title>Single-Cell (Meta-)Genomics of a Dimorphic Candidatus Thiomargarita nelsonii Reveals Genomic Plasticity.</title>
        <authorList>
            <person name="Flood B.E."/>
            <person name="Fliss P."/>
            <person name="Jones D.S."/>
            <person name="Dick G.J."/>
            <person name="Jain S."/>
            <person name="Kaster A.K."/>
            <person name="Winkel M."/>
            <person name="Mussmann M."/>
            <person name="Bailey J."/>
        </authorList>
    </citation>
    <scope>NUCLEOTIDE SEQUENCE [LARGE SCALE GENOMIC DNA]</scope>
    <source>
        <strain evidence="1">Hydrate Ridge</strain>
    </source>
</reference>
<comment type="caution">
    <text evidence="1">The sequence shown here is derived from an EMBL/GenBank/DDBJ whole genome shotgun (WGS) entry which is preliminary data.</text>
</comment>
<dbReference type="AlphaFoldDB" id="A0A0A6PBH8"/>
<organism evidence="1 2">
    <name type="scientific">Candidatus Thiomargarita nelsonii</name>
    <dbReference type="NCBI Taxonomy" id="1003181"/>
    <lineage>
        <taxon>Bacteria</taxon>
        <taxon>Pseudomonadati</taxon>
        <taxon>Pseudomonadota</taxon>
        <taxon>Gammaproteobacteria</taxon>
        <taxon>Thiotrichales</taxon>
        <taxon>Thiotrichaceae</taxon>
        <taxon>Thiomargarita</taxon>
    </lineage>
</organism>
<dbReference type="EMBL" id="JSZA02000082">
    <property type="protein sequence ID" value="KHD08043.1"/>
    <property type="molecule type" value="Genomic_DNA"/>
</dbReference>
<sequence length="74" mass="8263">MSASVEAVFEQGVFRPLTPIPEGKPLKINIETKSDCNDVLKLARSVYEGLSEPEIDDIEQIALDRTHFLNVYGD</sequence>
<evidence type="ECO:0000313" key="1">
    <source>
        <dbReference type="EMBL" id="KHD08043.1"/>
    </source>
</evidence>
<dbReference type="SUPFAM" id="SSF141694">
    <property type="entry name" value="AF2212/PG0164-like"/>
    <property type="match status" value="1"/>
</dbReference>
<dbReference type="Gene3D" id="4.10.1150.10">
    <property type="entry name" value="AF2212/PG0164-like"/>
    <property type="match status" value="1"/>
</dbReference>
<dbReference type="Proteomes" id="UP000030428">
    <property type="component" value="Unassembled WGS sequence"/>
</dbReference>
<protein>
    <recommendedName>
        <fullName evidence="3">DUF104 domain-containing protein</fullName>
    </recommendedName>
</protein>
<gene>
    <name evidence="1" type="ORF">PN36_19675</name>
</gene>
<evidence type="ECO:0008006" key="3">
    <source>
        <dbReference type="Google" id="ProtNLM"/>
    </source>
</evidence>